<dbReference type="AlphaFoldDB" id="A0A2K5ARQ0"/>
<name>A0A2K5ARQ0_9ARCH</name>
<evidence type="ECO:0000313" key="3">
    <source>
        <dbReference type="Proteomes" id="UP000236248"/>
    </source>
</evidence>
<proteinExistence type="predicted"/>
<keyword evidence="3" id="KW-1185">Reference proteome</keyword>
<sequence>MVVEPFMGSNVECQCVPSKIKSVSSGNFPLMMLLAFVGIMDVIAGFGGQTGSNGRSSNLLFCN</sequence>
<feature type="transmembrane region" description="Helical" evidence="1">
    <location>
        <begin position="28"/>
        <end position="47"/>
    </location>
</feature>
<protein>
    <submittedName>
        <fullName evidence="2">Uncharacterized protein</fullName>
    </submittedName>
</protein>
<accession>A0A2K5ARQ0</accession>
<keyword evidence="1" id="KW-0812">Transmembrane</keyword>
<dbReference type="Proteomes" id="UP000236248">
    <property type="component" value="Chromosome NCAV"/>
</dbReference>
<organism evidence="2 3">
    <name type="scientific">Candidatus Nitrosocaldus cavascurensis</name>
    <dbReference type="NCBI Taxonomy" id="2058097"/>
    <lineage>
        <taxon>Archaea</taxon>
        <taxon>Nitrososphaerota</taxon>
        <taxon>Nitrososphaeria</taxon>
        <taxon>Candidatus Nitrosocaldales</taxon>
        <taxon>Candidatus Nitrosocaldaceae</taxon>
        <taxon>Candidatus Nitrosocaldus</taxon>
    </lineage>
</organism>
<gene>
    <name evidence="2" type="ORF">NCAV_1163</name>
</gene>
<evidence type="ECO:0000313" key="2">
    <source>
        <dbReference type="EMBL" id="SPC34330.1"/>
    </source>
</evidence>
<keyword evidence="1" id="KW-0472">Membrane</keyword>
<evidence type="ECO:0000256" key="1">
    <source>
        <dbReference type="SAM" id="Phobius"/>
    </source>
</evidence>
<reference evidence="3" key="1">
    <citation type="submission" date="2018-01" db="EMBL/GenBank/DDBJ databases">
        <authorList>
            <person name="Kerou L M."/>
        </authorList>
    </citation>
    <scope>NUCLEOTIDE SEQUENCE [LARGE SCALE GENOMIC DNA]</scope>
    <source>
        <strain evidence="3">SCU2</strain>
    </source>
</reference>
<dbReference type="KEGG" id="ncv:NCAV_1163"/>
<keyword evidence="1" id="KW-1133">Transmembrane helix</keyword>
<dbReference type="EMBL" id="LT981265">
    <property type="protein sequence ID" value="SPC34330.1"/>
    <property type="molecule type" value="Genomic_DNA"/>
</dbReference>